<dbReference type="SMART" id="SM00387">
    <property type="entry name" value="HATPase_c"/>
    <property type="match status" value="1"/>
</dbReference>
<evidence type="ECO:0000256" key="11">
    <source>
        <dbReference type="ARBA" id="ARBA00023012"/>
    </source>
</evidence>
<dbReference type="EMBL" id="CP029206">
    <property type="protein sequence ID" value="AWI51084.1"/>
    <property type="molecule type" value="Genomic_DNA"/>
</dbReference>
<dbReference type="Pfam" id="PF08521">
    <property type="entry name" value="2CSK_N"/>
    <property type="match status" value="1"/>
</dbReference>
<evidence type="ECO:0000256" key="3">
    <source>
        <dbReference type="ARBA" id="ARBA00012438"/>
    </source>
</evidence>
<dbReference type="PANTHER" id="PTHR45436:SF14">
    <property type="entry name" value="SENSOR PROTEIN QSEC"/>
    <property type="match status" value="1"/>
</dbReference>
<dbReference type="Gene3D" id="1.10.287.130">
    <property type="match status" value="1"/>
</dbReference>
<dbReference type="InterPro" id="IPR013727">
    <property type="entry name" value="2CSK_N"/>
</dbReference>
<evidence type="ECO:0000256" key="7">
    <source>
        <dbReference type="ARBA" id="ARBA00022741"/>
    </source>
</evidence>
<feature type="transmembrane region" description="Helical" evidence="13">
    <location>
        <begin position="165"/>
        <end position="183"/>
    </location>
</feature>
<dbReference type="FunFam" id="1.10.287.130:FF:000035">
    <property type="entry name" value="Two-component sensor histidine kinase"/>
    <property type="match status" value="1"/>
</dbReference>
<dbReference type="PRINTS" id="PR00344">
    <property type="entry name" value="BCTRLSENSOR"/>
</dbReference>
<dbReference type="InterPro" id="IPR050428">
    <property type="entry name" value="TCS_sensor_his_kinase"/>
</dbReference>
<reference evidence="16" key="1">
    <citation type="submission" date="2018-05" db="EMBL/GenBank/DDBJ databases">
        <title>Complete genome sequence of Actinobacillus porcitonsillarum reference strain 9953L55 (CCUG 46996).</title>
        <authorList>
            <person name="Dona V."/>
            <person name="Perreten V."/>
        </authorList>
    </citation>
    <scope>NUCLEOTIDE SEQUENCE [LARGE SCALE GENOMIC DNA]</scope>
    <source>
        <strain evidence="16">9953L55</strain>
    </source>
</reference>
<dbReference type="InterPro" id="IPR005467">
    <property type="entry name" value="His_kinase_dom"/>
</dbReference>
<evidence type="ECO:0000256" key="13">
    <source>
        <dbReference type="SAM" id="Phobius"/>
    </source>
</evidence>
<comment type="catalytic activity">
    <reaction evidence="1">
        <text>ATP + protein L-histidine = ADP + protein N-phospho-L-histidine.</text>
        <dbReference type="EC" id="2.7.13.3"/>
    </reaction>
</comment>
<keyword evidence="11" id="KW-0902">Two-component regulatory system</keyword>
<proteinExistence type="predicted"/>
<dbReference type="PROSITE" id="PS50109">
    <property type="entry name" value="HIS_KIN"/>
    <property type="match status" value="1"/>
</dbReference>
<keyword evidence="12 13" id="KW-0472">Membrane</keyword>
<dbReference type="CDD" id="cd00082">
    <property type="entry name" value="HisKA"/>
    <property type="match status" value="1"/>
</dbReference>
<dbReference type="SMART" id="SM00388">
    <property type="entry name" value="HisKA"/>
    <property type="match status" value="1"/>
</dbReference>
<dbReference type="Proteomes" id="UP000244920">
    <property type="component" value="Chromosome"/>
</dbReference>
<dbReference type="Pfam" id="PF02518">
    <property type="entry name" value="HATPase_c"/>
    <property type="match status" value="1"/>
</dbReference>
<keyword evidence="8 15" id="KW-0418">Kinase</keyword>
<dbReference type="KEGG" id="apor:DDU33_06150"/>
<evidence type="ECO:0000256" key="2">
    <source>
        <dbReference type="ARBA" id="ARBA00004141"/>
    </source>
</evidence>
<keyword evidence="4" id="KW-0597">Phosphoprotein</keyword>
<dbReference type="InterPro" id="IPR036097">
    <property type="entry name" value="HisK_dim/P_sf"/>
</dbReference>
<feature type="domain" description="Histidine kinase" evidence="14">
    <location>
        <begin position="244"/>
        <end position="458"/>
    </location>
</feature>
<evidence type="ECO:0000256" key="6">
    <source>
        <dbReference type="ARBA" id="ARBA00022692"/>
    </source>
</evidence>
<dbReference type="Gene3D" id="1.20.5.1040">
    <property type="entry name" value="Sensor protein qsec"/>
    <property type="match status" value="2"/>
</dbReference>
<feature type="transmembrane region" description="Helical" evidence="13">
    <location>
        <begin position="12"/>
        <end position="34"/>
    </location>
</feature>
<dbReference type="InterPro" id="IPR004358">
    <property type="entry name" value="Sig_transdc_His_kin-like_C"/>
</dbReference>
<sequence>MLNLFEKQSLRARLIIFLSLITLVVAVVTTIMGWKTLRKEINTLFDTQQIFFAERLASSKIAEGFHQVQESADFYFADVDDEALSFAIFTWRGEQIINDDRNGRFIKFAPKEGFDTVISEEYDEDEIETETWRIYWLKHNDVYIAVGQELEYRNDLINKVILSQMGSWLPAFPIMILGIFWIVRREFLSLKRLEQQVKARKPDETELIDETSLPKEVLPLVKGLNRYFKRTQTMLNRERRFTSDAAHELRSPLAGLRVQTELAQMTMNDPEIHAQALNNLTLGIDRISQLIEQLLVLSRLENIEHLDDLEAISWRSLLEQDVSELYTKAERKQTDIQVDIKSEPKQQGKPLLLHLILRNLLENAINYTPNGSLIKLTLSEEKLVIEDNGHGVSEADLLKLGQPFFRPTERPNKGQEEKGSGLGLSIIKRISELHGFTLVFSKSSLGGLKVEIGFNSILDI</sequence>
<dbReference type="GO" id="GO:0005886">
    <property type="term" value="C:plasma membrane"/>
    <property type="evidence" value="ECO:0007669"/>
    <property type="project" value="TreeGrafter"/>
</dbReference>
<gene>
    <name evidence="15" type="ORF">DDU33_06150</name>
</gene>
<evidence type="ECO:0000256" key="4">
    <source>
        <dbReference type="ARBA" id="ARBA00022553"/>
    </source>
</evidence>
<keyword evidence="9" id="KW-0067">ATP-binding</keyword>
<dbReference type="SUPFAM" id="SSF47384">
    <property type="entry name" value="Homodimeric domain of signal transducing histidine kinase"/>
    <property type="match status" value="1"/>
</dbReference>
<dbReference type="InterPro" id="IPR036890">
    <property type="entry name" value="HATPase_C_sf"/>
</dbReference>
<dbReference type="InterPro" id="IPR003594">
    <property type="entry name" value="HATPase_dom"/>
</dbReference>
<dbReference type="PANTHER" id="PTHR45436">
    <property type="entry name" value="SENSOR HISTIDINE KINASE YKOH"/>
    <property type="match status" value="1"/>
</dbReference>
<keyword evidence="6 13" id="KW-0812">Transmembrane</keyword>
<comment type="subcellular location">
    <subcellularLocation>
        <location evidence="2">Membrane</location>
        <topology evidence="2">Multi-pass membrane protein</topology>
    </subcellularLocation>
</comment>
<protein>
    <recommendedName>
        <fullName evidence="3">histidine kinase</fullName>
        <ecNumber evidence="3">2.7.13.3</ecNumber>
    </recommendedName>
</protein>
<dbReference type="EC" id="2.7.13.3" evidence="3"/>
<keyword evidence="16" id="KW-1185">Reference proteome</keyword>
<dbReference type="InterPro" id="IPR003661">
    <property type="entry name" value="HisK_dim/P_dom"/>
</dbReference>
<dbReference type="Pfam" id="PF00512">
    <property type="entry name" value="HisKA"/>
    <property type="match status" value="1"/>
</dbReference>
<evidence type="ECO:0000256" key="12">
    <source>
        <dbReference type="ARBA" id="ARBA00023136"/>
    </source>
</evidence>
<evidence type="ECO:0000313" key="15">
    <source>
        <dbReference type="EMBL" id="AWI51084.1"/>
    </source>
</evidence>
<evidence type="ECO:0000256" key="5">
    <source>
        <dbReference type="ARBA" id="ARBA00022679"/>
    </source>
</evidence>
<dbReference type="RefSeq" id="WP_108923782.1">
    <property type="nucleotide sequence ID" value="NZ_CP029206.1"/>
</dbReference>
<accession>A0A2U8FL63</accession>
<keyword evidence="7" id="KW-0547">Nucleotide-binding</keyword>
<evidence type="ECO:0000256" key="10">
    <source>
        <dbReference type="ARBA" id="ARBA00022989"/>
    </source>
</evidence>
<evidence type="ECO:0000256" key="8">
    <source>
        <dbReference type="ARBA" id="ARBA00022777"/>
    </source>
</evidence>
<evidence type="ECO:0000313" key="16">
    <source>
        <dbReference type="Proteomes" id="UP000244920"/>
    </source>
</evidence>
<name>A0A2U8FL63_9PAST</name>
<keyword evidence="10 13" id="KW-1133">Transmembrane helix</keyword>
<dbReference type="GO" id="GO:0005524">
    <property type="term" value="F:ATP binding"/>
    <property type="evidence" value="ECO:0007669"/>
    <property type="project" value="UniProtKB-KW"/>
</dbReference>
<evidence type="ECO:0000256" key="1">
    <source>
        <dbReference type="ARBA" id="ARBA00000085"/>
    </source>
</evidence>
<dbReference type="GO" id="GO:0000155">
    <property type="term" value="F:phosphorelay sensor kinase activity"/>
    <property type="evidence" value="ECO:0007669"/>
    <property type="project" value="InterPro"/>
</dbReference>
<dbReference type="AlphaFoldDB" id="A0A2U8FL63"/>
<evidence type="ECO:0000256" key="9">
    <source>
        <dbReference type="ARBA" id="ARBA00022840"/>
    </source>
</evidence>
<keyword evidence="5" id="KW-0808">Transferase</keyword>
<dbReference type="Gene3D" id="3.30.565.10">
    <property type="entry name" value="Histidine kinase-like ATPase, C-terminal domain"/>
    <property type="match status" value="1"/>
</dbReference>
<dbReference type="SUPFAM" id="SSF55874">
    <property type="entry name" value="ATPase domain of HSP90 chaperone/DNA topoisomerase II/histidine kinase"/>
    <property type="match status" value="1"/>
</dbReference>
<organism evidence="15 16">
    <name type="scientific">Actinobacillus porcitonsillarum</name>
    <dbReference type="NCBI Taxonomy" id="189834"/>
    <lineage>
        <taxon>Bacteria</taxon>
        <taxon>Pseudomonadati</taxon>
        <taxon>Pseudomonadota</taxon>
        <taxon>Gammaproteobacteria</taxon>
        <taxon>Pasteurellales</taxon>
        <taxon>Pasteurellaceae</taxon>
        <taxon>Actinobacillus</taxon>
    </lineage>
</organism>
<evidence type="ECO:0000259" key="14">
    <source>
        <dbReference type="PROSITE" id="PS50109"/>
    </source>
</evidence>